<reference evidence="2" key="1">
    <citation type="journal article" date="2020" name="mSystems">
        <title>Genome- and Community-Level Interaction Insights into Carbon Utilization and Element Cycling Functions of Hydrothermarchaeota in Hydrothermal Sediment.</title>
        <authorList>
            <person name="Zhou Z."/>
            <person name="Liu Y."/>
            <person name="Xu W."/>
            <person name="Pan J."/>
            <person name="Luo Z.H."/>
            <person name="Li M."/>
        </authorList>
    </citation>
    <scope>NUCLEOTIDE SEQUENCE [LARGE SCALE GENOMIC DNA]</scope>
    <source>
        <strain evidence="2">HyVt-493</strain>
    </source>
</reference>
<evidence type="ECO:0000256" key="1">
    <source>
        <dbReference type="SAM" id="SignalP"/>
    </source>
</evidence>
<gene>
    <name evidence="2" type="ORF">ENJ51_10770</name>
</gene>
<feature type="signal peptide" evidence="1">
    <location>
        <begin position="1"/>
        <end position="24"/>
    </location>
</feature>
<feature type="chain" id="PRO_5030979774" evidence="1">
    <location>
        <begin position="25"/>
        <end position="232"/>
    </location>
</feature>
<organism evidence="2">
    <name type="scientific">Leucothrix mucor</name>
    <dbReference type="NCBI Taxonomy" id="45248"/>
    <lineage>
        <taxon>Bacteria</taxon>
        <taxon>Pseudomonadati</taxon>
        <taxon>Pseudomonadota</taxon>
        <taxon>Gammaproteobacteria</taxon>
        <taxon>Thiotrichales</taxon>
        <taxon>Thiotrichaceae</taxon>
        <taxon>Leucothrix</taxon>
    </lineage>
</organism>
<dbReference type="AlphaFoldDB" id="A0A7V2T4F2"/>
<dbReference type="Pfam" id="PF11306">
    <property type="entry name" value="DUF3108"/>
    <property type="match status" value="1"/>
</dbReference>
<comment type="caution">
    <text evidence="2">The sequence shown here is derived from an EMBL/GenBank/DDBJ whole genome shotgun (WGS) entry which is preliminary data.</text>
</comment>
<keyword evidence="1" id="KW-0732">Signal</keyword>
<accession>A0A7V2T4F2</accession>
<sequence>MNVFKKFALTVGTVALLLGSSVYAMPKALDANYSVYKGSMNLGDMNLSLSYSGNQFHYYKNTQAKGFAALITKAKIIEKVDGSFNGNHIKPLKYYFLQSTRNSSRVENTRFIRNMAQGAYKDKKFNLKLPTGTVDRASLELALANDMISNKPRLTYNVMERGELKQYIFARQGQERLTTPAGDFMTTKVKVVRAGNKRSTMFWLAKKLDYMPVKIVHREKNDVITTVIKSHR</sequence>
<dbReference type="EMBL" id="DRMS01000404">
    <property type="protein sequence ID" value="HFC93279.1"/>
    <property type="molecule type" value="Genomic_DNA"/>
</dbReference>
<dbReference type="Proteomes" id="UP000885750">
    <property type="component" value="Unassembled WGS sequence"/>
</dbReference>
<proteinExistence type="predicted"/>
<dbReference type="InterPro" id="IPR021457">
    <property type="entry name" value="DUF3108"/>
</dbReference>
<protein>
    <submittedName>
        <fullName evidence="2">DUF3108 domain-containing protein</fullName>
    </submittedName>
</protein>
<name>A0A7V2T4F2_LEUMU</name>
<evidence type="ECO:0000313" key="2">
    <source>
        <dbReference type="EMBL" id="HFC93279.1"/>
    </source>
</evidence>